<dbReference type="InterPro" id="IPR003439">
    <property type="entry name" value="ABC_transporter-like_ATP-bd"/>
</dbReference>
<dbReference type="PANTHER" id="PTHR43790">
    <property type="entry name" value="CARBOHYDRATE TRANSPORT ATP-BINDING PROTEIN MG119-RELATED"/>
    <property type="match status" value="1"/>
</dbReference>
<feature type="domain" description="ABC transporter" evidence="10">
    <location>
        <begin position="254"/>
        <end position="496"/>
    </location>
</feature>
<keyword evidence="9" id="KW-0472">Membrane</keyword>
<dbReference type="Gene3D" id="3.40.50.300">
    <property type="entry name" value="P-loop containing nucleotide triphosphate hydrolases"/>
    <property type="match status" value="2"/>
</dbReference>
<dbReference type="CDD" id="cd03216">
    <property type="entry name" value="ABC_Carb_Monos_I"/>
    <property type="match status" value="1"/>
</dbReference>
<keyword evidence="7 11" id="KW-0067">ATP-binding</keyword>
<dbReference type="InterPro" id="IPR027417">
    <property type="entry name" value="P-loop_NTPase"/>
</dbReference>
<keyword evidence="4" id="KW-0762">Sugar transport</keyword>
<comment type="subcellular location">
    <subcellularLocation>
        <location evidence="1">Cell membrane</location>
        <topology evidence="1">Peripheral membrane protein</topology>
    </subcellularLocation>
</comment>
<evidence type="ECO:0000313" key="11">
    <source>
        <dbReference type="EMBL" id="SEQ26287.1"/>
    </source>
</evidence>
<evidence type="ECO:0000256" key="2">
    <source>
        <dbReference type="ARBA" id="ARBA00022448"/>
    </source>
</evidence>
<gene>
    <name evidence="11" type="ORF">SAMN05216548_103202</name>
</gene>
<dbReference type="SMART" id="SM00382">
    <property type="entry name" value="AAA"/>
    <property type="match status" value="2"/>
</dbReference>
<dbReference type="CDD" id="cd03215">
    <property type="entry name" value="ABC_Carb_Monos_II"/>
    <property type="match status" value="1"/>
</dbReference>
<dbReference type="GO" id="GO:0016887">
    <property type="term" value="F:ATP hydrolysis activity"/>
    <property type="evidence" value="ECO:0007669"/>
    <property type="project" value="InterPro"/>
</dbReference>
<dbReference type="Pfam" id="PF00005">
    <property type="entry name" value="ABC_tran"/>
    <property type="match status" value="2"/>
</dbReference>
<proteinExistence type="predicted"/>
<dbReference type="Proteomes" id="UP000199647">
    <property type="component" value="Unassembled WGS sequence"/>
</dbReference>
<evidence type="ECO:0000256" key="9">
    <source>
        <dbReference type="ARBA" id="ARBA00023136"/>
    </source>
</evidence>
<dbReference type="EMBL" id="FOFG01000003">
    <property type="protein sequence ID" value="SEQ26287.1"/>
    <property type="molecule type" value="Genomic_DNA"/>
</dbReference>
<keyword evidence="5" id="KW-0677">Repeat</keyword>
<evidence type="ECO:0000256" key="8">
    <source>
        <dbReference type="ARBA" id="ARBA00022967"/>
    </source>
</evidence>
<dbReference type="SUPFAM" id="SSF52540">
    <property type="entry name" value="P-loop containing nucleoside triphosphate hydrolases"/>
    <property type="match status" value="2"/>
</dbReference>
<dbReference type="STRING" id="1855383.SAMN05216548_103202"/>
<dbReference type="RefSeq" id="WP_177176740.1">
    <property type="nucleotide sequence ID" value="NZ_FOFG01000003.1"/>
</dbReference>
<evidence type="ECO:0000256" key="3">
    <source>
        <dbReference type="ARBA" id="ARBA00022475"/>
    </source>
</evidence>
<evidence type="ECO:0000256" key="1">
    <source>
        <dbReference type="ARBA" id="ARBA00004202"/>
    </source>
</evidence>
<evidence type="ECO:0000259" key="10">
    <source>
        <dbReference type="PROSITE" id="PS50893"/>
    </source>
</evidence>
<dbReference type="GO" id="GO:0005886">
    <property type="term" value="C:plasma membrane"/>
    <property type="evidence" value="ECO:0007669"/>
    <property type="project" value="UniProtKB-SubCell"/>
</dbReference>
<evidence type="ECO:0000256" key="4">
    <source>
        <dbReference type="ARBA" id="ARBA00022597"/>
    </source>
</evidence>
<evidence type="ECO:0000313" key="12">
    <source>
        <dbReference type="Proteomes" id="UP000199647"/>
    </source>
</evidence>
<dbReference type="PANTHER" id="PTHR43790:SF9">
    <property type="entry name" value="GALACTOFURANOSE TRANSPORTER ATP-BINDING PROTEIN YTFR"/>
    <property type="match status" value="1"/>
</dbReference>
<protein>
    <submittedName>
        <fullName evidence="11">Ribose transport system ATP-binding protein/rhamnose transport system ATP-binding protein</fullName>
    </submittedName>
</protein>
<sequence length="503" mass="53595">MNDAPCLLRMSGIRKTFGPYTVLKDVDFDLRQGEVHALIGENGAGKSTLMNILSGGLSFDAGTIELGGQTLNARTPSQAIEAGIAMMHQEPKLAAPLSVSENVFMGRLPGQAGALNRRALRRRTQEVLDSVSLPLSPDEPVAGLSIAQRQLVQLAKAVAMNARLIILDEPTASLTPVEVQALFDLVGRLRARGASFIYISHHLDEIFRIADRVSVLKDGAMVATLPTAETDKPSLINRMIGRELGDYYPARDTPKPGEVVLDARNISGGGFADVSLTLRAGEIVGLAGLVGAGRTELGRALSGADRLKGGEISIAGRAVKLRDPADGIKAGIAYLPEDRRDSVLRPLPVAQNISLAARHDIASAGILRLKQEKTMALGFIRSLGIRTRGPEQLAGGLSGGNQQKCVLARWIAKDTRILIVDEPTRGVDVGAKREIYALLHNLAREGRAILMISSELPEILGLSDRILVMSEGRLTGELPGAHATENAILSLAVPQSSREAIHA</sequence>
<keyword evidence="3" id="KW-1003">Cell membrane</keyword>
<name>A0A1H9EL43_9HYPH</name>
<keyword evidence="12" id="KW-1185">Reference proteome</keyword>
<keyword evidence="2" id="KW-0813">Transport</keyword>
<dbReference type="GO" id="GO:0005524">
    <property type="term" value="F:ATP binding"/>
    <property type="evidence" value="ECO:0007669"/>
    <property type="project" value="UniProtKB-KW"/>
</dbReference>
<keyword evidence="8" id="KW-1278">Translocase</keyword>
<dbReference type="PROSITE" id="PS50893">
    <property type="entry name" value="ABC_TRANSPORTER_2"/>
    <property type="match status" value="2"/>
</dbReference>
<feature type="domain" description="ABC transporter" evidence="10">
    <location>
        <begin position="8"/>
        <end position="243"/>
    </location>
</feature>
<keyword evidence="6" id="KW-0547">Nucleotide-binding</keyword>
<reference evidence="11 12" key="1">
    <citation type="submission" date="2016-10" db="EMBL/GenBank/DDBJ databases">
        <authorList>
            <person name="de Groot N.N."/>
        </authorList>
    </citation>
    <scope>NUCLEOTIDE SEQUENCE [LARGE SCALE GENOMIC DNA]</scope>
    <source>
        <strain evidence="11 12">A52C2</strain>
    </source>
</reference>
<accession>A0A1H9EL43</accession>
<dbReference type="InterPro" id="IPR050107">
    <property type="entry name" value="ABC_carbohydrate_import_ATPase"/>
</dbReference>
<dbReference type="InterPro" id="IPR003593">
    <property type="entry name" value="AAA+_ATPase"/>
</dbReference>
<evidence type="ECO:0000256" key="6">
    <source>
        <dbReference type="ARBA" id="ARBA00022741"/>
    </source>
</evidence>
<evidence type="ECO:0000256" key="7">
    <source>
        <dbReference type="ARBA" id="ARBA00022840"/>
    </source>
</evidence>
<evidence type="ECO:0000256" key="5">
    <source>
        <dbReference type="ARBA" id="ARBA00022737"/>
    </source>
</evidence>
<dbReference type="AlphaFoldDB" id="A0A1H9EL43"/>
<organism evidence="11 12">
    <name type="scientific">Faunimonas pinastri</name>
    <dbReference type="NCBI Taxonomy" id="1855383"/>
    <lineage>
        <taxon>Bacteria</taxon>
        <taxon>Pseudomonadati</taxon>
        <taxon>Pseudomonadota</taxon>
        <taxon>Alphaproteobacteria</taxon>
        <taxon>Hyphomicrobiales</taxon>
        <taxon>Afifellaceae</taxon>
        <taxon>Faunimonas</taxon>
    </lineage>
</organism>
<dbReference type="FunFam" id="3.40.50.300:FF:000127">
    <property type="entry name" value="Ribose import ATP-binding protein RbsA"/>
    <property type="match status" value="1"/>
</dbReference>